<dbReference type="AlphaFoldDB" id="A0A5B9Y628"/>
<dbReference type="EMBL" id="CP043026">
    <property type="protein sequence ID" value="QEH62149.1"/>
    <property type="molecule type" value="Genomic_DNA"/>
</dbReference>
<evidence type="ECO:0000313" key="3">
    <source>
        <dbReference type="EMBL" id="QEH62149.1"/>
    </source>
</evidence>
<comment type="similarity">
    <text evidence="1">Belongs to the CutC family.</text>
</comment>
<reference evidence="3 4" key="1">
    <citation type="submission" date="2019-08" db="EMBL/GenBank/DDBJ databases">
        <title>Complete genome sequence of Spiroplasma chinense CCH (DSM 19755).</title>
        <authorList>
            <person name="Shen H.-Y."/>
            <person name="Lin Y.-C."/>
            <person name="Chou L."/>
            <person name="Kuo C.-H."/>
        </authorList>
    </citation>
    <scope>NUCLEOTIDE SEQUENCE [LARGE SCALE GENOMIC DNA]</scope>
    <source>
        <strain evidence="3 4">CCH</strain>
    </source>
</reference>
<gene>
    <name evidence="3" type="primary">cutC</name>
    <name evidence="3" type="ORF">SCHIN_v1c09560</name>
</gene>
<protein>
    <recommendedName>
        <fullName evidence="2">Copper homeostasis protein cutC homolog</fullName>
    </recommendedName>
</protein>
<dbReference type="PANTHER" id="PTHR12598">
    <property type="entry name" value="COPPER HOMEOSTASIS PROTEIN CUTC"/>
    <property type="match status" value="1"/>
</dbReference>
<evidence type="ECO:0000256" key="2">
    <source>
        <dbReference type="ARBA" id="ARBA00019014"/>
    </source>
</evidence>
<proteinExistence type="inferred from homology"/>
<dbReference type="PANTHER" id="PTHR12598:SF0">
    <property type="entry name" value="COPPER HOMEOSTASIS PROTEIN CUTC HOMOLOG"/>
    <property type="match status" value="1"/>
</dbReference>
<dbReference type="Proteomes" id="UP000323144">
    <property type="component" value="Chromosome"/>
</dbReference>
<dbReference type="RefSeq" id="WP_166508518.1">
    <property type="nucleotide sequence ID" value="NZ_CP043026.1"/>
</dbReference>
<organism evidence="3 4">
    <name type="scientific">Spiroplasma chinense</name>
    <dbReference type="NCBI Taxonomy" id="216932"/>
    <lineage>
        <taxon>Bacteria</taxon>
        <taxon>Bacillati</taxon>
        <taxon>Mycoplasmatota</taxon>
        <taxon>Mollicutes</taxon>
        <taxon>Entomoplasmatales</taxon>
        <taxon>Spiroplasmataceae</taxon>
        <taxon>Spiroplasma</taxon>
    </lineage>
</organism>
<dbReference type="Pfam" id="PF03932">
    <property type="entry name" value="CutC"/>
    <property type="match status" value="1"/>
</dbReference>
<accession>A0A5B9Y628</accession>
<dbReference type="GO" id="GO:0005507">
    <property type="term" value="F:copper ion binding"/>
    <property type="evidence" value="ECO:0007669"/>
    <property type="project" value="TreeGrafter"/>
</dbReference>
<dbReference type="InterPro" id="IPR005627">
    <property type="entry name" value="CutC-like"/>
</dbReference>
<name>A0A5B9Y628_9MOLU</name>
<sequence length="219" mass="24674">MFLEVIAKNLEDVIEINKSNASRIELCDKLEFGGYTPDYNLIKEACELSKIPVNVIVRHSHIDFYSSEEEKLEILKDIEFIKTTKANGIVVGVLNKDNTIDLEFLKKVIAMKGDLKITFHKAFDFVNDFEKEYEKLANLKIDNVLTSGGENISKGFEILKVLTSKNLYTKVLIGGGVTLDNIDIVKSISDQVHIGTAARIDNTFETAIDLEKIEKIFRG</sequence>
<dbReference type="KEGG" id="schi:SCHIN_v1c09560"/>
<keyword evidence="4" id="KW-1185">Reference proteome</keyword>
<dbReference type="Gene3D" id="3.20.20.380">
    <property type="entry name" value="Copper homeostasis (CutC) domain"/>
    <property type="match status" value="1"/>
</dbReference>
<dbReference type="SUPFAM" id="SSF110395">
    <property type="entry name" value="CutC-like"/>
    <property type="match status" value="1"/>
</dbReference>
<dbReference type="InterPro" id="IPR036822">
    <property type="entry name" value="CutC-like_dom_sf"/>
</dbReference>
<evidence type="ECO:0000256" key="1">
    <source>
        <dbReference type="ARBA" id="ARBA00007768"/>
    </source>
</evidence>
<evidence type="ECO:0000313" key="4">
    <source>
        <dbReference type="Proteomes" id="UP000323144"/>
    </source>
</evidence>